<dbReference type="SUPFAM" id="SSF57716">
    <property type="entry name" value="Glucocorticoid receptor-like (DNA-binding domain)"/>
    <property type="match status" value="1"/>
</dbReference>
<dbReference type="Pfam" id="PF00320">
    <property type="entry name" value="GATA"/>
    <property type="match status" value="1"/>
</dbReference>
<evidence type="ECO:0000259" key="11">
    <source>
        <dbReference type="PROSITE" id="PS50114"/>
    </source>
</evidence>
<dbReference type="InterPro" id="IPR013088">
    <property type="entry name" value="Znf_NHR/GATA"/>
</dbReference>
<dbReference type="SMART" id="SM00401">
    <property type="entry name" value="ZnF_GATA"/>
    <property type="match status" value="1"/>
</dbReference>
<proteinExistence type="inferred from homology"/>
<keyword evidence="5" id="KW-0238">DNA-binding</keyword>
<name>A0A7C9CWX1_OPUST</name>
<evidence type="ECO:0000256" key="1">
    <source>
        <dbReference type="ARBA" id="ARBA00022723"/>
    </source>
</evidence>
<evidence type="ECO:0000256" key="10">
    <source>
        <dbReference type="SAM" id="MobiDB-lite"/>
    </source>
</evidence>
<evidence type="ECO:0000256" key="4">
    <source>
        <dbReference type="ARBA" id="ARBA00023015"/>
    </source>
</evidence>
<dbReference type="GO" id="GO:0043565">
    <property type="term" value="F:sequence-specific DNA binding"/>
    <property type="evidence" value="ECO:0007669"/>
    <property type="project" value="InterPro"/>
</dbReference>
<dbReference type="EMBL" id="GISG01062907">
    <property type="protein sequence ID" value="MBA4627642.1"/>
    <property type="molecule type" value="Transcribed_RNA"/>
</dbReference>
<evidence type="ECO:0000256" key="2">
    <source>
        <dbReference type="ARBA" id="ARBA00022771"/>
    </source>
</evidence>
<dbReference type="AlphaFoldDB" id="A0A7C9CWX1"/>
<keyword evidence="1" id="KW-0479">Metal-binding</keyword>
<comment type="similarity">
    <text evidence="7">Belongs to the type IV zinc-finger family. Class B subfamily.</text>
</comment>
<reference evidence="12" key="1">
    <citation type="journal article" date="2013" name="J. Plant Res.">
        <title>Effect of fungi and light on seed germination of three Opuntia species from semiarid lands of central Mexico.</title>
        <authorList>
            <person name="Delgado-Sanchez P."/>
            <person name="Jimenez-Bremont J.F."/>
            <person name="Guerrero-Gonzalez Mde L."/>
            <person name="Flores J."/>
        </authorList>
    </citation>
    <scope>NUCLEOTIDE SEQUENCE</scope>
    <source>
        <tissue evidence="12">Cladode</tissue>
    </source>
</reference>
<evidence type="ECO:0000313" key="12">
    <source>
        <dbReference type="EMBL" id="MBA4627642.1"/>
    </source>
</evidence>
<dbReference type="PANTHER" id="PTHR47172:SF9">
    <property type="entry name" value="GATA TRANSCRIPTION FACTOR 23"/>
    <property type="match status" value="1"/>
</dbReference>
<dbReference type="Gene3D" id="3.30.50.10">
    <property type="entry name" value="Erythroid Transcription Factor GATA-1, subunit A"/>
    <property type="match status" value="1"/>
</dbReference>
<feature type="domain" description="GATA-type" evidence="11">
    <location>
        <begin position="21"/>
        <end position="51"/>
    </location>
</feature>
<feature type="region of interest" description="Disordered" evidence="10">
    <location>
        <begin position="53"/>
        <end position="132"/>
    </location>
</feature>
<dbReference type="PROSITE" id="PS50114">
    <property type="entry name" value="GATA_ZN_FINGER_2"/>
    <property type="match status" value="1"/>
</dbReference>
<feature type="compositionally biased region" description="Polar residues" evidence="10">
    <location>
        <begin position="109"/>
        <end position="119"/>
    </location>
</feature>
<dbReference type="CDD" id="cd00202">
    <property type="entry name" value="ZnF_GATA"/>
    <property type="match status" value="1"/>
</dbReference>
<evidence type="ECO:0000256" key="6">
    <source>
        <dbReference type="ARBA" id="ARBA00023163"/>
    </source>
</evidence>
<dbReference type="GO" id="GO:0008270">
    <property type="term" value="F:zinc ion binding"/>
    <property type="evidence" value="ECO:0007669"/>
    <property type="project" value="UniProtKB-KW"/>
</dbReference>
<dbReference type="InterPro" id="IPR000679">
    <property type="entry name" value="Znf_GATA"/>
</dbReference>
<evidence type="ECO:0000256" key="7">
    <source>
        <dbReference type="ARBA" id="ARBA00024019"/>
    </source>
</evidence>
<dbReference type="PANTHER" id="PTHR47172">
    <property type="entry name" value="OS01G0976800 PROTEIN"/>
    <property type="match status" value="1"/>
</dbReference>
<protein>
    <recommendedName>
        <fullName evidence="11">GATA-type domain-containing protein</fullName>
    </recommendedName>
</protein>
<keyword evidence="4" id="KW-0805">Transcription regulation</keyword>
<dbReference type="GO" id="GO:0006355">
    <property type="term" value="P:regulation of DNA-templated transcription"/>
    <property type="evidence" value="ECO:0007669"/>
    <property type="project" value="InterPro"/>
</dbReference>
<accession>A0A7C9CWX1</accession>
<feature type="compositionally biased region" description="Basic and acidic residues" evidence="10">
    <location>
        <begin position="122"/>
        <end position="132"/>
    </location>
</feature>
<dbReference type="PROSITE" id="PS00344">
    <property type="entry name" value="GATA_ZN_FINGER_1"/>
    <property type="match status" value="1"/>
</dbReference>
<evidence type="ECO:0000256" key="8">
    <source>
        <dbReference type="ARBA" id="ARBA00037539"/>
    </source>
</evidence>
<keyword evidence="2 9" id="KW-0863">Zinc-finger</keyword>
<keyword evidence="3" id="KW-0862">Zinc</keyword>
<sequence>MLVKNQSSERSKKMNELKKFCADCKTTRTPLWRSGPAGPRTLCNACGIRYRKRKMADANPNPETKSEKPLSSSSSSSNPTGDYDDHHHHHQMNVSLKKRISDLGKQMIVQRSSSPSSQLKRQRSDNSSKKKLGEVEQAAALLMSLSCGSVFA</sequence>
<evidence type="ECO:0000256" key="5">
    <source>
        <dbReference type="ARBA" id="ARBA00023125"/>
    </source>
</evidence>
<reference evidence="12" key="2">
    <citation type="submission" date="2020-07" db="EMBL/GenBank/DDBJ databases">
        <authorList>
            <person name="Vera ALvarez R."/>
            <person name="Arias-Moreno D.M."/>
            <person name="Jimenez-Jacinto V."/>
            <person name="Jimenez-Bremont J.F."/>
            <person name="Swaminathan K."/>
            <person name="Moose S.P."/>
            <person name="Guerrero-Gonzalez M.L."/>
            <person name="Marino-Ramirez L."/>
            <person name="Landsman D."/>
            <person name="Rodriguez-Kessler M."/>
            <person name="Delgado-Sanchez P."/>
        </authorList>
    </citation>
    <scope>NUCLEOTIDE SEQUENCE</scope>
    <source>
        <tissue evidence="12">Cladode</tissue>
    </source>
</reference>
<comment type="function">
    <text evidence="8">Transcriptional regulator that specifically binds 5'-GATA-3' or 5'-GAT-3' motifs within gene promoters.</text>
</comment>
<evidence type="ECO:0000256" key="9">
    <source>
        <dbReference type="PROSITE-ProRule" id="PRU00094"/>
    </source>
</evidence>
<organism evidence="12">
    <name type="scientific">Opuntia streptacantha</name>
    <name type="common">Prickly pear cactus</name>
    <name type="synonym">Opuntia cardona</name>
    <dbReference type="NCBI Taxonomy" id="393608"/>
    <lineage>
        <taxon>Eukaryota</taxon>
        <taxon>Viridiplantae</taxon>
        <taxon>Streptophyta</taxon>
        <taxon>Embryophyta</taxon>
        <taxon>Tracheophyta</taxon>
        <taxon>Spermatophyta</taxon>
        <taxon>Magnoliopsida</taxon>
        <taxon>eudicotyledons</taxon>
        <taxon>Gunneridae</taxon>
        <taxon>Pentapetalae</taxon>
        <taxon>Caryophyllales</taxon>
        <taxon>Cactineae</taxon>
        <taxon>Cactaceae</taxon>
        <taxon>Opuntioideae</taxon>
        <taxon>Opuntia</taxon>
    </lineage>
</organism>
<evidence type="ECO:0000256" key="3">
    <source>
        <dbReference type="ARBA" id="ARBA00022833"/>
    </source>
</evidence>
<keyword evidence="6" id="KW-0804">Transcription</keyword>